<gene>
    <name evidence="1" type="ORF">UUR8_0522</name>
</gene>
<evidence type="ECO:0000313" key="2">
    <source>
        <dbReference type="Proteomes" id="UP000003139"/>
    </source>
</evidence>
<dbReference type="RefSeq" id="WP_004025958.1">
    <property type="nucleotide sequence ID" value="NZ_AAYN02000002.1"/>
</dbReference>
<accession>A0ABP2DSS3</accession>
<protein>
    <submittedName>
        <fullName evidence="1">Uncharacterized protein</fullName>
    </submittedName>
</protein>
<comment type="caution">
    <text evidence="1">The sequence shown here is derived from an EMBL/GenBank/DDBJ whole genome shotgun (WGS) entry which is preliminary data.</text>
</comment>
<keyword evidence="2" id="KW-1185">Reference proteome</keyword>
<dbReference type="GeneID" id="93848981"/>
<proteinExistence type="predicted"/>
<dbReference type="EMBL" id="AAYN02000002">
    <property type="protein sequence ID" value="EEH01577.1"/>
    <property type="molecule type" value="Genomic_DNA"/>
</dbReference>
<dbReference type="Proteomes" id="UP000003139">
    <property type="component" value="Unassembled WGS sequence"/>
</dbReference>
<organism evidence="1 2">
    <name type="scientific">Ureaplasma urealyticum serovar 8 str. ATCC 27618</name>
    <dbReference type="NCBI Taxonomy" id="626095"/>
    <lineage>
        <taxon>Bacteria</taxon>
        <taxon>Bacillati</taxon>
        <taxon>Mycoplasmatota</taxon>
        <taxon>Mycoplasmoidales</taxon>
        <taxon>Mycoplasmoidaceae</taxon>
        <taxon>Ureaplasma</taxon>
    </lineage>
</organism>
<sequence length="79" mass="9325">MRSKNDGKLYYSEKGIIYNNQNYRNYAEQTEFRLKQNKNWPTGEYEIYGVKYWTNKLGEANAYIAPAGYAKSIISIDLR</sequence>
<name>A0ABP2DSS3_UREUR</name>
<evidence type="ECO:0000313" key="1">
    <source>
        <dbReference type="EMBL" id="EEH01577.1"/>
    </source>
</evidence>
<reference evidence="1" key="1">
    <citation type="submission" date="2007-03" db="EMBL/GenBank/DDBJ databases">
        <authorList>
            <person name="Methe B."/>
        </authorList>
    </citation>
    <scope>NUCLEOTIDE SEQUENCE</scope>
    <source>
        <strain evidence="1">ATCC 27618</strain>
    </source>
</reference>
<reference evidence="1" key="2">
    <citation type="submission" date="2009-03" db="EMBL/GenBank/DDBJ databases">
        <title>Genome sequence of Ureaplasma urealyticum serovar 8 str. ATCC 27618.</title>
        <authorList>
            <person name="Methe B.A."/>
            <person name="Glass J."/>
            <person name="White K."/>
            <person name="Shrivastava S."/>
        </authorList>
    </citation>
    <scope>NUCLEOTIDE SEQUENCE [LARGE SCALE GENOMIC DNA]</scope>
    <source>
        <strain evidence="1">ATCC 27618</strain>
    </source>
</reference>